<keyword evidence="4" id="KW-0472">Membrane</keyword>
<comment type="similarity">
    <text evidence="2">Belongs to the CPA3 antiporters (TC 2.A.63) subunit G family.</text>
</comment>
<accession>A0A0U3NN24</accession>
<evidence type="ECO:0000313" key="5">
    <source>
        <dbReference type="EMBL" id="ALX48155.1"/>
    </source>
</evidence>
<dbReference type="InterPro" id="IPR005133">
    <property type="entry name" value="PhaG_MnhG_YufB"/>
</dbReference>
<organism evidence="5 6">
    <name type="scientific">Lentibacillus amyloliquefaciens</name>
    <dbReference type="NCBI Taxonomy" id="1472767"/>
    <lineage>
        <taxon>Bacteria</taxon>
        <taxon>Bacillati</taxon>
        <taxon>Bacillota</taxon>
        <taxon>Bacilli</taxon>
        <taxon>Bacillales</taxon>
        <taxon>Bacillaceae</taxon>
        <taxon>Lentibacillus</taxon>
    </lineage>
</organism>
<dbReference type="STRING" id="1472767.AOX59_05775"/>
<keyword evidence="6" id="KW-1185">Reference proteome</keyword>
<sequence>MIETWIEVIFNIIVAIFLLAGSFFLISSSIGTIRFPDVYTRLHATTKASTLGIASLLIGAFLFLYIQHDIISGKLLLAIVFTLITSPVAAHMISRAAHRVGIKPVTKNRTDEYEQAIHKQKQQQK</sequence>
<reference evidence="5 6" key="1">
    <citation type="submission" date="2016-01" db="EMBL/GenBank/DDBJ databases">
        <title>Complete genome sequence of strain Lentibacillus amyloliquefaciens LAM0015T isolated from saline sediment.</title>
        <authorList>
            <person name="Wang J.-L."/>
            <person name="He M.-X."/>
        </authorList>
    </citation>
    <scope>NUCLEOTIDE SEQUENCE [LARGE SCALE GENOMIC DNA]</scope>
    <source>
        <strain evidence="5 6">LAM0015</strain>
    </source>
</reference>
<evidence type="ECO:0000256" key="4">
    <source>
        <dbReference type="SAM" id="Phobius"/>
    </source>
</evidence>
<dbReference type="RefSeq" id="WP_068443110.1">
    <property type="nucleotide sequence ID" value="NZ_CP013862.1"/>
</dbReference>
<dbReference type="GO" id="GO:0016020">
    <property type="term" value="C:membrane"/>
    <property type="evidence" value="ECO:0007669"/>
    <property type="project" value="UniProtKB-SubCell"/>
</dbReference>
<dbReference type="Pfam" id="PF03334">
    <property type="entry name" value="PhaG_MnhG_YufB"/>
    <property type="match status" value="1"/>
</dbReference>
<gene>
    <name evidence="5" type="ORF">AOX59_05775</name>
</gene>
<dbReference type="Proteomes" id="UP000050331">
    <property type="component" value="Chromosome"/>
</dbReference>
<evidence type="ECO:0000256" key="3">
    <source>
        <dbReference type="ARBA" id="ARBA00022449"/>
    </source>
</evidence>
<comment type="subcellular location">
    <subcellularLocation>
        <location evidence="1">Membrane</location>
        <topology evidence="1">Multi-pass membrane protein</topology>
    </subcellularLocation>
</comment>
<dbReference type="KEGG" id="lao:AOX59_05775"/>
<proteinExistence type="inferred from homology"/>
<dbReference type="OrthoDB" id="9806575at2"/>
<dbReference type="PANTHER" id="PTHR34703:SF1">
    <property type="entry name" value="ANTIPORTER SUBUNIT MNHG2-RELATED"/>
    <property type="match status" value="1"/>
</dbReference>
<protein>
    <submittedName>
        <fullName evidence="5">Cation:proton antiporter</fullName>
    </submittedName>
</protein>
<dbReference type="AlphaFoldDB" id="A0A0U3NN24"/>
<dbReference type="NCBIfam" id="TIGR01300">
    <property type="entry name" value="CPA3_mnhG_phaG"/>
    <property type="match status" value="1"/>
</dbReference>
<feature type="transmembrane region" description="Helical" evidence="4">
    <location>
        <begin position="6"/>
        <end position="27"/>
    </location>
</feature>
<dbReference type="NCBIfam" id="NF009314">
    <property type="entry name" value="PRK12674.1-2"/>
    <property type="match status" value="1"/>
</dbReference>
<evidence type="ECO:0000313" key="6">
    <source>
        <dbReference type="Proteomes" id="UP000050331"/>
    </source>
</evidence>
<keyword evidence="4" id="KW-0812">Transmembrane</keyword>
<dbReference type="PANTHER" id="PTHR34703">
    <property type="entry name" value="ANTIPORTER SUBUNIT MNHG2-RELATED"/>
    <property type="match status" value="1"/>
</dbReference>
<keyword evidence="3" id="KW-0050">Antiport</keyword>
<dbReference type="GO" id="GO:0015385">
    <property type="term" value="F:sodium:proton antiporter activity"/>
    <property type="evidence" value="ECO:0007669"/>
    <property type="project" value="TreeGrafter"/>
</dbReference>
<evidence type="ECO:0000256" key="2">
    <source>
        <dbReference type="ARBA" id="ARBA00008404"/>
    </source>
</evidence>
<dbReference type="EMBL" id="CP013862">
    <property type="protein sequence ID" value="ALX48155.1"/>
    <property type="molecule type" value="Genomic_DNA"/>
</dbReference>
<evidence type="ECO:0000256" key="1">
    <source>
        <dbReference type="ARBA" id="ARBA00004141"/>
    </source>
</evidence>
<feature type="transmembrane region" description="Helical" evidence="4">
    <location>
        <begin position="48"/>
        <end position="66"/>
    </location>
</feature>
<name>A0A0U3NN24_9BACI</name>
<keyword evidence="3" id="KW-0813">Transport</keyword>
<feature type="transmembrane region" description="Helical" evidence="4">
    <location>
        <begin position="72"/>
        <end position="93"/>
    </location>
</feature>
<keyword evidence="4" id="KW-1133">Transmembrane helix</keyword>